<evidence type="ECO:0000256" key="4">
    <source>
        <dbReference type="ARBA" id="ARBA00022692"/>
    </source>
</evidence>
<keyword evidence="7 10" id="KW-0472">Membrane</keyword>
<evidence type="ECO:0000256" key="9">
    <source>
        <dbReference type="ARBA" id="ARBA00023224"/>
    </source>
</evidence>
<keyword evidence="5" id="KW-0552">Olfaction</keyword>
<dbReference type="GO" id="GO:0005886">
    <property type="term" value="C:plasma membrane"/>
    <property type="evidence" value="ECO:0007669"/>
    <property type="project" value="UniProtKB-SubCell"/>
</dbReference>
<dbReference type="InterPro" id="IPR004117">
    <property type="entry name" value="7tm6_olfct_rcpt"/>
</dbReference>
<feature type="transmembrane region" description="Helical" evidence="10">
    <location>
        <begin position="207"/>
        <end position="232"/>
    </location>
</feature>
<evidence type="ECO:0000256" key="2">
    <source>
        <dbReference type="ARBA" id="ARBA00022475"/>
    </source>
</evidence>
<organism evidence="11 12">
    <name type="scientific">Anopheles farauti</name>
    <dbReference type="NCBI Taxonomy" id="69004"/>
    <lineage>
        <taxon>Eukaryota</taxon>
        <taxon>Metazoa</taxon>
        <taxon>Ecdysozoa</taxon>
        <taxon>Arthropoda</taxon>
        <taxon>Hexapoda</taxon>
        <taxon>Insecta</taxon>
        <taxon>Pterygota</taxon>
        <taxon>Neoptera</taxon>
        <taxon>Endopterygota</taxon>
        <taxon>Diptera</taxon>
        <taxon>Nematocera</taxon>
        <taxon>Culicoidea</taxon>
        <taxon>Culicidae</taxon>
        <taxon>Anophelinae</taxon>
        <taxon>Anopheles</taxon>
    </lineage>
</organism>
<keyword evidence="2" id="KW-1003">Cell membrane</keyword>
<feature type="transmembrane region" description="Helical" evidence="10">
    <location>
        <begin position="112"/>
        <end position="133"/>
    </location>
</feature>
<dbReference type="GO" id="GO:0005549">
    <property type="term" value="F:odorant binding"/>
    <property type="evidence" value="ECO:0007669"/>
    <property type="project" value="InterPro"/>
</dbReference>
<accession>A0A182QY64</accession>
<keyword evidence="8" id="KW-0675">Receptor</keyword>
<dbReference type="AlphaFoldDB" id="A0A182QY64"/>
<dbReference type="EMBL" id="AXCN02000807">
    <property type="status" value="NOT_ANNOTATED_CDS"/>
    <property type="molecule type" value="Genomic_DNA"/>
</dbReference>
<feature type="transmembrane region" description="Helical" evidence="10">
    <location>
        <begin position="20"/>
        <end position="42"/>
    </location>
</feature>
<dbReference type="GO" id="GO:0007165">
    <property type="term" value="P:signal transduction"/>
    <property type="evidence" value="ECO:0007669"/>
    <property type="project" value="UniProtKB-KW"/>
</dbReference>
<evidence type="ECO:0000256" key="5">
    <source>
        <dbReference type="ARBA" id="ARBA00022725"/>
    </source>
</evidence>
<dbReference type="PANTHER" id="PTHR21137">
    <property type="entry name" value="ODORANT RECEPTOR"/>
    <property type="match status" value="1"/>
</dbReference>
<proteinExistence type="predicted"/>
<keyword evidence="3" id="KW-0716">Sensory transduction</keyword>
<feature type="transmembrane region" description="Helical" evidence="10">
    <location>
        <begin position="154"/>
        <end position="178"/>
    </location>
</feature>
<reference evidence="11" key="2">
    <citation type="submission" date="2020-05" db="UniProtKB">
        <authorList>
            <consortium name="EnsemblMetazoa"/>
        </authorList>
    </citation>
    <scope>IDENTIFICATION</scope>
    <source>
        <strain evidence="11">FAR1</strain>
    </source>
</reference>
<evidence type="ECO:0000256" key="7">
    <source>
        <dbReference type="ARBA" id="ARBA00023136"/>
    </source>
</evidence>
<reference evidence="12" key="1">
    <citation type="submission" date="2014-01" db="EMBL/GenBank/DDBJ databases">
        <title>The Genome Sequence of Anopheles farauti FAR1 (V2).</title>
        <authorList>
            <consortium name="The Broad Institute Genomics Platform"/>
            <person name="Neafsey D.E."/>
            <person name="Besansky N."/>
            <person name="Howell P."/>
            <person name="Walton C."/>
            <person name="Young S.K."/>
            <person name="Zeng Q."/>
            <person name="Gargeya S."/>
            <person name="Fitzgerald M."/>
            <person name="Haas B."/>
            <person name="Abouelleil A."/>
            <person name="Allen A.W."/>
            <person name="Alvarado L."/>
            <person name="Arachchi H.M."/>
            <person name="Berlin A.M."/>
            <person name="Chapman S.B."/>
            <person name="Gainer-Dewar J."/>
            <person name="Goldberg J."/>
            <person name="Griggs A."/>
            <person name="Gujja S."/>
            <person name="Hansen M."/>
            <person name="Howarth C."/>
            <person name="Imamovic A."/>
            <person name="Ireland A."/>
            <person name="Larimer J."/>
            <person name="McCowan C."/>
            <person name="Murphy C."/>
            <person name="Pearson M."/>
            <person name="Poon T.W."/>
            <person name="Priest M."/>
            <person name="Roberts A."/>
            <person name="Saif S."/>
            <person name="Shea T."/>
            <person name="Sisk P."/>
            <person name="Sykes S."/>
            <person name="Wortman J."/>
            <person name="Nusbaum C."/>
            <person name="Birren B."/>
        </authorList>
    </citation>
    <scope>NUCLEOTIDE SEQUENCE [LARGE SCALE GENOMIC DNA]</scope>
    <source>
        <strain evidence="12">FAR1</strain>
    </source>
</reference>
<evidence type="ECO:0000256" key="1">
    <source>
        <dbReference type="ARBA" id="ARBA00004651"/>
    </source>
</evidence>
<evidence type="ECO:0008006" key="13">
    <source>
        <dbReference type="Google" id="ProtNLM"/>
    </source>
</evidence>
<dbReference type="Proteomes" id="UP000075886">
    <property type="component" value="Unassembled WGS sequence"/>
</dbReference>
<keyword evidence="6 10" id="KW-1133">Transmembrane helix</keyword>
<dbReference type="VEuPathDB" id="VectorBase:AFAF019237"/>
<protein>
    <recommendedName>
        <fullName evidence="13">Odorant receptor</fullName>
    </recommendedName>
</protein>
<evidence type="ECO:0000256" key="6">
    <source>
        <dbReference type="ARBA" id="ARBA00022989"/>
    </source>
</evidence>
<dbReference type="GO" id="GO:0004984">
    <property type="term" value="F:olfactory receptor activity"/>
    <property type="evidence" value="ECO:0007669"/>
    <property type="project" value="InterPro"/>
</dbReference>
<feature type="transmembrane region" description="Helical" evidence="10">
    <location>
        <begin position="239"/>
        <end position="260"/>
    </location>
</feature>
<evidence type="ECO:0000313" key="11">
    <source>
        <dbReference type="EnsemblMetazoa" id="AFAF019237-PA"/>
    </source>
</evidence>
<feature type="transmembrane region" description="Helical" evidence="10">
    <location>
        <begin position="54"/>
        <end position="72"/>
    </location>
</feature>
<keyword evidence="9" id="KW-0807">Transducer</keyword>
<keyword evidence="4 10" id="KW-0812">Transmembrane</keyword>
<evidence type="ECO:0000256" key="10">
    <source>
        <dbReference type="SAM" id="Phobius"/>
    </source>
</evidence>
<dbReference type="PANTHER" id="PTHR21137:SF35">
    <property type="entry name" value="ODORANT RECEPTOR 19A-RELATED"/>
    <property type="match status" value="1"/>
</dbReference>
<dbReference type="EnsemblMetazoa" id="AFAF019237-RA">
    <property type="protein sequence ID" value="AFAF019237-PA"/>
    <property type="gene ID" value="AFAF019237"/>
</dbReference>
<evidence type="ECO:0000256" key="8">
    <source>
        <dbReference type="ARBA" id="ARBA00023170"/>
    </source>
</evidence>
<sequence>MNLLANPLRCVKDFGIWRGILVQLWRVMCIIPLVSYVSATYWNIQQRENILECFFAFSVVFGFMFSIVRGWLLNMYERELDELRAFFNDRSYEQQNEWVHRQRSRFYRRWCWIMSVCMLLVATNLGIFMGTNWNKPIFNLQYRGVIVRSVPVKIVFKFFSGNISFAFLLTSGTMYLVLKLFRMEFTILTRTLKTSLDEKTFSTFTEIFRLLALLQYHGTLILTSCLCLYCLYQQFSLDVVIFVPFCVYLLCDTLLISISIDDLNDLNQDIGYIVYSLYWPATIDLAHRGLPKHQLKSVRRTILIVMQHSQQPLRFGYGEFGSLSRQRFADMVQNIYSLLTFMWQFK</sequence>
<comment type="subcellular location">
    <subcellularLocation>
        <location evidence="1">Cell membrane</location>
        <topology evidence="1">Multi-pass membrane protein</topology>
    </subcellularLocation>
</comment>
<keyword evidence="12" id="KW-1185">Reference proteome</keyword>
<feature type="transmembrane region" description="Helical" evidence="10">
    <location>
        <begin position="272"/>
        <end position="290"/>
    </location>
</feature>
<name>A0A182QY64_9DIPT</name>
<evidence type="ECO:0000256" key="3">
    <source>
        <dbReference type="ARBA" id="ARBA00022606"/>
    </source>
</evidence>
<evidence type="ECO:0000313" key="12">
    <source>
        <dbReference type="Proteomes" id="UP000075886"/>
    </source>
</evidence>